<accession>A0A832ZXJ8</accession>
<dbReference type="EMBL" id="DQVM01000122">
    <property type="protein sequence ID" value="HIQ30187.1"/>
    <property type="molecule type" value="Genomic_DNA"/>
</dbReference>
<dbReference type="Proteomes" id="UP000608579">
    <property type="component" value="Unassembled WGS sequence"/>
</dbReference>
<evidence type="ECO:0000313" key="2">
    <source>
        <dbReference type="Proteomes" id="UP000608579"/>
    </source>
</evidence>
<gene>
    <name evidence="1" type="ORF">EYH45_06450</name>
</gene>
<dbReference type="InterPro" id="IPR037175">
    <property type="entry name" value="KFase_sf"/>
</dbReference>
<name>A0A832ZXJ8_CALS0</name>
<reference evidence="1" key="1">
    <citation type="journal article" date="2020" name="ISME J.">
        <title>Gammaproteobacteria mediating utilization of methyl-, sulfur- and petroleum organic compounds in deep ocean hydrothermal plumes.</title>
        <authorList>
            <person name="Zhou Z."/>
            <person name="Liu Y."/>
            <person name="Pan J."/>
            <person name="Cron B.R."/>
            <person name="Toner B.M."/>
            <person name="Anantharaman K."/>
            <person name="Breier J.A."/>
            <person name="Dick G.J."/>
            <person name="Li M."/>
        </authorList>
    </citation>
    <scope>NUCLEOTIDE SEQUENCE</scope>
    <source>
        <strain evidence="1">SZUA-1515</strain>
    </source>
</reference>
<evidence type="ECO:0000313" key="1">
    <source>
        <dbReference type="EMBL" id="HIQ30187.1"/>
    </source>
</evidence>
<dbReference type="Pfam" id="PF04199">
    <property type="entry name" value="Cyclase"/>
    <property type="match status" value="1"/>
</dbReference>
<comment type="caution">
    <text evidence="1">The sequence shown here is derived from an EMBL/GenBank/DDBJ whole genome shotgun (WGS) entry which is preliminary data.</text>
</comment>
<dbReference type="AlphaFoldDB" id="A0A832ZXJ8"/>
<protein>
    <submittedName>
        <fullName evidence="1">Cyclase family protein</fullName>
    </submittedName>
</protein>
<organism evidence="1 2">
    <name type="scientific">Caldiarchaeum subterraneum</name>
    <dbReference type="NCBI Taxonomy" id="311458"/>
    <lineage>
        <taxon>Archaea</taxon>
        <taxon>Nitrososphaerota</taxon>
        <taxon>Candidatus Caldarchaeales</taxon>
        <taxon>Candidatus Caldarchaeaceae</taxon>
        <taxon>Candidatus Caldarchaeum</taxon>
    </lineage>
</organism>
<sequence length="218" mass="24665">MWILLSHKLDIHTPSYNLGPGLEIRPYKLIARGDSSSSYIIQLYNHLGTHVDAPRHFDEKGRAVADYSPGELVFTRPRLVDIPKGVDEPITAEEMRRIRDGILDADLLMIRTGIQRIRETEVEAFSREGPYLTPEAARFIADELPHLRALGIDAVSISSPKHREEGRESHRTLLKDRDFLIIEDMNLKDKPANIKQVILSPLMVIGVDSSPCVVWAEI</sequence>
<dbReference type="PANTHER" id="PTHR31118">
    <property type="entry name" value="CYCLASE-LIKE PROTEIN 2"/>
    <property type="match status" value="1"/>
</dbReference>
<dbReference type="GO" id="GO:0019441">
    <property type="term" value="P:L-tryptophan catabolic process to kynurenine"/>
    <property type="evidence" value="ECO:0007669"/>
    <property type="project" value="InterPro"/>
</dbReference>
<dbReference type="GO" id="GO:0004061">
    <property type="term" value="F:arylformamidase activity"/>
    <property type="evidence" value="ECO:0007669"/>
    <property type="project" value="InterPro"/>
</dbReference>
<dbReference type="SUPFAM" id="SSF102198">
    <property type="entry name" value="Putative cyclase"/>
    <property type="match status" value="1"/>
</dbReference>
<dbReference type="InterPro" id="IPR007325">
    <property type="entry name" value="KFase/CYL"/>
</dbReference>
<dbReference type="PANTHER" id="PTHR31118:SF32">
    <property type="entry name" value="KYNURENINE FORMAMIDASE"/>
    <property type="match status" value="1"/>
</dbReference>
<proteinExistence type="predicted"/>
<dbReference type="Gene3D" id="3.50.30.50">
    <property type="entry name" value="Putative cyclase"/>
    <property type="match status" value="1"/>
</dbReference>